<sequence>MGQVPDLSRLTHDDIAALAGGRCDRPFDILGPHEGWLTACAFYGFMWDASDKPLHKGVQALVRDLNHLCRKDAEPDGFRWIATDPAQSAFAWIRRGDAGDPPVVVACTLTPVPRPGFRIGVPQAGPWREAINTDAQVYGSSGMGNLGGVMARDKPQDGQPASMGITLPPLSAVILVAGKDGEGEDG</sequence>
<dbReference type="Pfam" id="PF02806">
    <property type="entry name" value="Alpha-amylase_C"/>
    <property type="match status" value="1"/>
</dbReference>
<reference evidence="2 3" key="1">
    <citation type="submission" date="2019-11" db="EMBL/GenBank/DDBJ databases">
        <authorList>
            <person name="Lang L."/>
        </authorList>
    </citation>
    <scope>NUCLEOTIDE SEQUENCE [LARGE SCALE GENOMIC DNA]</scope>
    <source>
        <strain evidence="2 3">YIM 132242</strain>
    </source>
</reference>
<dbReference type="InterPro" id="IPR006048">
    <property type="entry name" value="A-amylase/branching_C"/>
</dbReference>
<evidence type="ECO:0000313" key="3">
    <source>
        <dbReference type="Proteomes" id="UP000481417"/>
    </source>
</evidence>
<dbReference type="AlphaFoldDB" id="A0A6L6HSD0"/>
<dbReference type="Proteomes" id="UP000481417">
    <property type="component" value="Unassembled WGS sequence"/>
</dbReference>
<dbReference type="GO" id="GO:0003824">
    <property type="term" value="F:catalytic activity"/>
    <property type="evidence" value="ECO:0007669"/>
    <property type="project" value="InterPro"/>
</dbReference>
<accession>A0A6L6HSD0</accession>
<dbReference type="GO" id="GO:0005975">
    <property type="term" value="P:carbohydrate metabolic process"/>
    <property type="evidence" value="ECO:0007669"/>
    <property type="project" value="InterPro"/>
</dbReference>
<dbReference type="EMBL" id="WMBT01000003">
    <property type="protein sequence ID" value="MTE00198.1"/>
    <property type="molecule type" value="Genomic_DNA"/>
</dbReference>
<dbReference type="Gene3D" id="2.60.40.1180">
    <property type="entry name" value="Golgi alpha-mannosidase II"/>
    <property type="match status" value="1"/>
</dbReference>
<dbReference type="SUPFAM" id="SSF51011">
    <property type="entry name" value="Glycosyl hydrolase domain"/>
    <property type="match status" value="1"/>
</dbReference>
<keyword evidence="3" id="KW-1185">Reference proteome</keyword>
<dbReference type="RefSeq" id="WP_154764255.1">
    <property type="nucleotide sequence ID" value="NZ_WMBT01000003.1"/>
</dbReference>
<protein>
    <recommendedName>
        <fullName evidence="1">Alpha-amylase/branching enzyme C-terminal all beta domain-containing protein</fullName>
    </recommendedName>
</protein>
<organism evidence="2 3">
    <name type="scientific">Paracoccus lichenicola</name>
    <dbReference type="NCBI Taxonomy" id="2665644"/>
    <lineage>
        <taxon>Bacteria</taxon>
        <taxon>Pseudomonadati</taxon>
        <taxon>Pseudomonadota</taxon>
        <taxon>Alphaproteobacteria</taxon>
        <taxon>Rhodobacterales</taxon>
        <taxon>Paracoccaceae</taxon>
        <taxon>Paracoccus</taxon>
    </lineage>
</organism>
<name>A0A6L6HSD0_9RHOB</name>
<evidence type="ECO:0000313" key="2">
    <source>
        <dbReference type="EMBL" id="MTE00198.1"/>
    </source>
</evidence>
<dbReference type="InterPro" id="IPR013780">
    <property type="entry name" value="Glyco_hydro_b"/>
</dbReference>
<feature type="domain" description="Alpha-amylase/branching enzyme C-terminal all beta" evidence="1">
    <location>
        <begin position="80"/>
        <end position="176"/>
    </location>
</feature>
<comment type="caution">
    <text evidence="2">The sequence shown here is derived from an EMBL/GenBank/DDBJ whole genome shotgun (WGS) entry which is preliminary data.</text>
</comment>
<dbReference type="GO" id="GO:0043169">
    <property type="term" value="F:cation binding"/>
    <property type="evidence" value="ECO:0007669"/>
    <property type="project" value="InterPro"/>
</dbReference>
<gene>
    <name evidence="2" type="ORF">GIY56_07855</name>
</gene>
<evidence type="ECO:0000259" key="1">
    <source>
        <dbReference type="Pfam" id="PF02806"/>
    </source>
</evidence>
<dbReference type="FunFam" id="2.60.40.1180:FF:000002">
    <property type="entry name" value="1,4-alpha-glucan branching enzyme GlgB"/>
    <property type="match status" value="1"/>
</dbReference>
<proteinExistence type="predicted"/>